<feature type="region of interest" description="Disordered" evidence="1">
    <location>
        <begin position="22"/>
        <end position="52"/>
    </location>
</feature>
<dbReference type="Proteomes" id="UP000712600">
    <property type="component" value="Unassembled WGS sequence"/>
</dbReference>
<comment type="caution">
    <text evidence="2">The sequence shown here is derived from an EMBL/GenBank/DDBJ whole genome shotgun (WGS) entry which is preliminary data.</text>
</comment>
<sequence>MTVERQTRNHVISLRDAALLEPDANGLRKDDDKKHSNTTKQAPSEGPHYRPYNQVPKAQFFFPIGNSPSVTTLFKPYTPTPLTHGLNLDETSSAPDKPRRRALLSLQLPATVCRVRHGPHCRGSSFFTVWPRPLRGQLFRRGGHQNRRHQPDQKRRRIEHNNGGLILLDQFHIA</sequence>
<name>A0A8S9SK55_BRACR</name>
<feature type="compositionally biased region" description="Basic and acidic residues" evidence="1">
    <location>
        <begin position="26"/>
        <end position="35"/>
    </location>
</feature>
<evidence type="ECO:0000313" key="3">
    <source>
        <dbReference type="Proteomes" id="UP000712600"/>
    </source>
</evidence>
<evidence type="ECO:0000313" key="2">
    <source>
        <dbReference type="EMBL" id="KAF3601836.1"/>
    </source>
</evidence>
<organism evidence="2 3">
    <name type="scientific">Brassica cretica</name>
    <name type="common">Mustard</name>
    <dbReference type="NCBI Taxonomy" id="69181"/>
    <lineage>
        <taxon>Eukaryota</taxon>
        <taxon>Viridiplantae</taxon>
        <taxon>Streptophyta</taxon>
        <taxon>Embryophyta</taxon>
        <taxon>Tracheophyta</taxon>
        <taxon>Spermatophyta</taxon>
        <taxon>Magnoliopsida</taxon>
        <taxon>eudicotyledons</taxon>
        <taxon>Gunneridae</taxon>
        <taxon>Pentapetalae</taxon>
        <taxon>rosids</taxon>
        <taxon>malvids</taxon>
        <taxon>Brassicales</taxon>
        <taxon>Brassicaceae</taxon>
        <taxon>Brassiceae</taxon>
        <taxon>Brassica</taxon>
    </lineage>
</organism>
<evidence type="ECO:0000256" key="1">
    <source>
        <dbReference type="SAM" id="MobiDB-lite"/>
    </source>
</evidence>
<reference evidence="2" key="1">
    <citation type="submission" date="2019-12" db="EMBL/GenBank/DDBJ databases">
        <title>Genome sequencing and annotation of Brassica cretica.</title>
        <authorList>
            <person name="Studholme D.J."/>
            <person name="Sarris P."/>
        </authorList>
    </citation>
    <scope>NUCLEOTIDE SEQUENCE</scope>
    <source>
        <strain evidence="2">PFS-109/04</strain>
        <tissue evidence="2">Leaf</tissue>
    </source>
</reference>
<gene>
    <name evidence="2" type="ORF">F2Q69_00037886</name>
</gene>
<protein>
    <submittedName>
        <fullName evidence="2">Uncharacterized protein</fullName>
    </submittedName>
</protein>
<dbReference type="EMBL" id="QGKX02000004">
    <property type="protein sequence ID" value="KAF3601836.1"/>
    <property type="molecule type" value="Genomic_DNA"/>
</dbReference>
<proteinExistence type="predicted"/>
<accession>A0A8S9SK55</accession>
<dbReference type="AlphaFoldDB" id="A0A8S9SK55"/>